<name>A0A1L3MU31_9BACI</name>
<proteinExistence type="predicted"/>
<evidence type="ECO:0000313" key="1">
    <source>
        <dbReference type="EMBL" id="APH05843.1"/>
    </source>
</evidence>
<accession>A0A1L3MU31</accession>
<sequence>MQHLKDNSTQQINKMKKNKQLHPIINELFAGDFKEVNTSNITKIYKVNCSKMKTIDDFSFDSVREFFSESFFAADGGIFIQPNSWTLINEIAETVTLRYFASKTKNTYLITDDITKEIKAIFVRP</sequence>
<keyword evidence="2" id="KW-1185">Reference proteome</keyword>
<organism evidence="1 2">
    <name type="scientific">Bacillus weihaiensis</name>
    <dbReference type="NCBI Taxonomy" id="1547283"/>
    <lineage>
        <taxon>Bacteria</taxon>
        <taxon>Bacillati</taxon>
        <taxon>Bacillota</taxon>
        <taxon>Bacilli</taxon>
        <taxon>Bacillales</taxon>
        <taxon>Bacillaceae</taxon>
        <taxon>Bacillus</taxon>
    </lineage>
</organism>
<dbReference type="AlphaFoldDB" id="A0A1L3MU31"/>
<reference evidence="1 2" key="1">
    <citation type="journal article" date="2016" name="Sci. Rep.">
        <title>Complete genome sequence and transcriptomic analysis of a novel marine strain Bacillus weihaiensis reveals the mechanism of brown algae degradation.</title>
        <authorList>
            <person name="Zhu Y."/>
            <person name="Chen P."/>
            <person name="Bao Y."/>
            <person name="Men Y."/>
            <person name="Zeng Y."/>
            <person name="Yang J."/>
            <person name="Sun J."/>
            <person name="Sun Y."/>
        </authorList>
    </citation>
    <scope>NUCLEOTIDE SEQUENCE [LARGE SCALE GENOMIC DNA]</scope>
    <source>
        <strain evidence="1 2">Alg07</strain>
    </source>
</reference>
<dbReference type="OrthoDB" id="2625187at2"/>
<gene>
    <name evidence="1" type="ORF">A9C19_14485</name>
</gene>
<dbReference type="EMBL" id="CP016020">
    <property type="protein sequence ID" value="APH05843.1"/>
    <property type="molecule type" value="Genomic_DNA"/>
</dbReference>
<evidence type="ECO:0000313" key="2">
    <source>
        <dbReference type="Proteomes" id="UP000181936"/>
    </source>
</evidence>
<dbReference type="KEGG" id="bwh:A9C19_14485"/>
<dbReference type="Proteomes" id="UP000181936">
    <property type="component" value="Chromosome"/>
</dbReference>
<dbReference type="RefSeq" id="WP_072580637.1">
    <property type="nucleotide sequence ID" value="NZ_CP016020.1"/>
</dbReference>
<protein>
    <submittedName>
        <fullName evidence="1">Uncharacterized protein</fullName>
    </submittedName>
</protein>